<name>H1Z021_9EURY</name>
<organism evidence="1 2">
    <name type="scientific">Methanoplanus limicola DSM 2279</name>
    <dbReference type="NCBI Taxonomy" id="937775"/>
    <lineage>
        <taxon>Archaea</taxon>
        <taxon>Methanobacteriati</taxon>
        <taxon>Methanobacteriota</taxon>
        <taxon>Stenosarchaea group</taxon>
        <taxon>Methanomicrobia</taxon>
        <taxon>Methanomicrobiales</taxon>
        <taxon>Methanomicrobiaceae</taxon>
        <taxon>Methanoplanus</taxon>
    </lineage>
</organism>
<sequence length="48" mass="5694">MAYQNRTYDSAVIITTNHDLLKGDYVFCFGMTFEDSVEEKWWITLKIV</sequence>
<keyword evidence="2" id="KW-1185">Reference proteome</keyword>
<dbReference type="EMBL" id="CM001436">
    <property type="protein sequence ID" value="EHQ35228.1"/>
    <property type="molecule type" value="Genomic_DNA"/>
</dbReference>
<dbReference type="Proteomes" id="UP000005741">
    <property type="component" value="Chromosome"/>
</dbReference>
<evidence type="ECO:0000313" key="2">
    <source>
        <dbReference type="Proteomes" id="UP000005741"/>
    </source>
</evidence>
<gene>
    <name evidence="1" type="ORF">Metlim_1117</name>
</gene>
<dbReference type="RefSeq" id="WP_004076971.1">
    <property type="nucleotide sequence ID" value="NZ_CM001436.1"/>
</dbReference>
<reference evidence="1 2" key="1">
    <citation type="submission" date="2011-10" db="EMBL/GenBank/DDBJ databases">
        <title>The Improved High-Quality Draft genome of Methanoplanus limicola DSM 2279.</title>
        <authorList>
            <consortium name="US DOE Joint Genome Institute (JGI-PGF)"/>
            <person name="Lucas S."/>
            <person name="Copeland A."/>
            <person name="Lapidus A."/>
            <person name="Glavina del Rio T."/>
            <person name="Dalin E."/>
            <person name="Tice H."/>
            <person name="Bruce D."/>
            <person name="Goodwin L."/>
            <person name="Pitluck S."/>
            <person name="Peters L."/>
            <person name="Mikhailova N."/>
            <person name="Lu M."/>
            <person name="Kyrpides N."/>
            <person name="Mavromatis K."/>
            <person name="Ivanova N."/>
            <person name="Markowitz V."/>
            <person name="Cheng J.-F."/>
            <person name="Hugenholtz P."/>
            <person name="Woyke T."/>
            <person name="Wu D."/>
            <person name="Wirth R."/>
            <person name="Brambilla E.-M."/>
            <person name="Klenk H.-P."/>
            <person name="Eisen J.A."/>
        </authorList>
    </citation>
    <scope>NUCLEOTIDE SEQUENCE [LARGE SCALE GENOMIC DNA]</scope>
    <source>
        <strain evidence="1 2">DSM 2279</strain>
    </source>
</reference>
<dbReference type="HOGENOM" id="CLU_3147981_0_0_2"/>
<dbReference type="AlphaFoldDB" id="H1Z021"/>
<accession>H1Z021</accession>
<evidence type="ECO:0000313" key="1">
    <source>
        <dbReference type="EMBL" id="EHQ35228.1"/>
    </source>
</evidence>
<protein>
    <submittedName>
        <fullName evidence="1">Uncharacterized protein</fullName>
    </submittedName>
</protein>
<proteinExistence type="predicted"/>
<dbReference type="InParanoid" id="H1Z021"/>
<dbReference type="STRING" id="937775.Metlim_1117"/>